<keyword evidence="2" id="KW-1185">Reference proteome</keyword>
<evidence type="ECO:0000313" key="2">
    <source>
        <dbReference type="Proteomes" id="UP000316688"/>
    </source>
</evidence>
<sequence length="290" mass="33195">MTDLRHFISHAPRFGSYANPVRSKVEQSPYYWWWYALTRNTTYCALCEGGGDLSLLADSQTETEQKDDAQRASTSGDSFKAHSDMLKVYDDFGDVRYEGDRYRAFCDWWRNRVNTNEQRGAYLFAEPLRGTWTRVLADEADLQSAWDDDAQIVIAVPIHQTRHHANKSLTRIVRKHIAEQKGRAISDPRSSKARYHLNTAVQPRALKLAFDIWDLRNDCAVDPIPQRIPKTLPHNVRIARAVGLKYKARSGEVATKADEHRNLTTQVARYLRTARSMITAAGEGVFPTRQ</sequence>
<name>A0A557RMR7_9GAMM</name>
<protein>
    <submittedName>
        <fullName evidence="1">Uncharacterized protein</fullName>
    </submittedName>
</protein>
<organism evidence="1 2">
    <name type="scientific">Spiribacter aquaticus</name>
    <dbReference type="NCBI Taxonomy" id="1935996"/>
    <lineage>
        <taxon>Bacteria</taxon>
        <taxon>Pseudomonadati</taxon>
        <taxon>Pseudomonadota</taxon>
        <taxon>Gammaproteobacteria</taxon>
        <taxon>Chromatiales</taxon>
        <taxon>Ectothiorhodospiraceae</taxon>
        <taxon>Spiribacter</taxon>
    </lineage>
</organism>
<comment type="caution">
    <text evidence="1">The sequence shown here is derived from an EMBL/GenBank/DDBJ whole genome shotgun (WGS) entry which is preliminary data.</text>
</comment>
<gene>
    <name evidence="1" type="ORF">FPL11_01905</name>
</gene>
<reference evidence="1 2" key="1">
    <citation type="submission" date="2019-07" db="EMBL/GenBank/DDBJ databases">
        <title>Reclasification of Spiribacter aquaticus.</title>
        <authorList>
            <person name="Leon M.J."/>
            <person name="Sanchez-Porro C."/>
            <person name="Ventosa A."/>
        </authorList>
    </citation>
    <scope>NUCLEOTIDE SEQUENCE [LARGE SCALE GENOMIC DNA]</scope>
    <source>
        <strain evidence="1 2">SP30</strain>
    </source>
</reference>
<evidence type="ECO:0000313" key="1">
    <source>
        <dbReference type="EMBL" id="TVO66461.1"/>
    </source>
</evidence>
<dbReference type="Proteomes" id="UP000316688">
    <property type="component" value="Unassembled WGS sequence"/>
</dbReference>
<dbReference type="EMBL" id="VMKP01000001">
    <property type="protein sequence ID" value="TVO66461.1"/>
    <property type="molecule type" value="Genomic_DNA"/>
</dbReference>
<dbReference type="AlphaFoldDB" id="A0A557RMR7"/>
<proteinExistence type="predicted"/>
<dbReference type="RefSeq" id="WP_144346998.1">
    <property type="nucleotide sequence ID" value="NZ_VMKP01000001.1"/>
</dbReference>
<accession>A0A557RMR7</accession>